<keyword evidence="1" id="KW-1133">Transmembrane helix</keyword>
<evidence type="ECO:0000256" key="1">
    <source>
        <dbReference type="SAM" id="Phobius"/>
    </source>
</evidence>
<sequence>MEYPDLEYYENNDGQKEEVRKILKNLTLYNFYEKIDIEFKNHIESEKCNTCNEKLSNLANADNELLKLCKAVCNFILNNDNFQKFCEGKSCESSCTDVKFRLYDHVIKINEFSPDIKNFYDALNSISKNAKFEMTECLITNFDQKKDEFRHFKYLYEFLSNFLNIRYKISEKYNYNDKLYCRYIKEFFKFYNSIRKNCTRGSTYKYCGIFEQIKTKLITNEQLIFIYGKCKYEKTSCTPDSIIYDDIPCLKDKEDIFNIPEANSDLKNGLNILFNAAIPVVSISTIFYIFYKVNMF</sequence>
<dbReference type="AlphaFoldDB" id="A0A0J9TZX2"/>
<feature type="transmembrane region" description="Helical" evidence="1">
    <location>
        <begin position="272"/>
        <end position="291"/>
    </location>
</feature>
<dbReference type="Proteomes" id="UP000053239">
    <property type="component" value="Unassembled WGS sequence"/>
</dbReference>
<dbReference type="EMBL" id="KQ235254">
    <property type="protein sequence ID" value="KNA01541.1"/>
    <property type="molecule type" value="Genomic_DNA"/>
</dbReference>
<dbReference type="Pfam" id="PF05795">
    <property type="entry name" value="Plasmodium_Vir"/>
    <property type="match status" value="1"/>
</dbReference>
<keyword evidence="1" id="KW-0472">Membrane</keyword>
<evidence type="ECO:0000313" key="3">
    <source>
        <dbReference type="Proteomes" id="UP000053239"/>
    </source>
</evidence>
<organism evidence="2 3">
    <name type="scientific">Plasmodium vivax North Korean</name>
    <dbReference type="NCBI Taxonomy" id="1035514"/>
    <lineage>
        <taxon>Eukaryota</taxon>
        <taxon>Sar</taxon>
        <taxon>Alveolata</taxon>
        <taxon>Apicomplexa</taxon>
        <taxon>Aconoidasida</taxon>
        <taxon>Haemosporida</taxon>
        <taxon>Plasmodiidae</taxon>
        <taxon>Plasmodium</taxon>
        <taxon>Plasmodium (Plasmodium)</taxon>
    </lineage>
</organism>
<dbReference type="InterPro" id="IPR008780">
    <property type="entry name" value="Plasmodium_Vir"/>
</dbReference>
<proteinExistence type="predicted"/>
<accession>A0A0J9TZX2</accession>
<keyword evidence="1" id="KW-0812">Transmembrane</keyword>
<protein>
    <recommendedName>
        <fullName evidence="4">PIR Superfamily Protein</fullName>
    </recommendedName>
</protein>
<evidence type="ECO:0008006" key="4">
    <source>
        <dbReference type="Google" id="ProtNLM"/>
    </source>
</evidence>
<evidence type="ECO:0000313" key="2">
    <source>
        <dbReference type="EMBL" id="KNA01541.1"/>
    </source>
</evidence>
<reference evidence="2 3" key="1">
    <citation type="submission" date="2011-09" db="EMBL/GenBank/DDBJ databases">
        <title>The Genome Sequence of Plasmodium vivax North Korean.</title>
        <authorList>
            <consortium name="The Broad Institute Genome Sequencing Platform"/>
            <consortium name="The Broad Institute Genome Sequencing Center for Infectious Disease"/>
            <person name="Neafsey D."/>
            <person name="Carlton J."/>
            <person name="Barnwell J."/>
            <person name="Collins W."/>
            <person name="Escalante A."/>
            <person name="Mullikin J."/>
            <person name="Saul A."/>
            <person name="Guigo R."/>
            <person name="Camara F."/>
            <person name="Young S.K."/>
            <person name="Zeng Q."/>
            <person name="Gargeya S."/>
            <person name="Fitzgerald M."/>
            <person name="Haas B."/>
            <person name="Abouelleil A."/>
            <person name="Alvarado L."/>
            <person name="Arachchi H.M."/>
            <person name="Berlin A."/>
            <person name="Brown A."/>
            <person name="Chapman S.B."/>
            <person name="Chen Z."/>
            <person name="Dunbar C."/>
            <person name="Freedman E."/>
            <person name="Gearin G."/>
            <person name="Gellesch M."/>
            <person name="Goldberg J."/>
            <person name="Griggs A."/>
            <person name="Gujja S."/>
            <person name="Heiman D."/>
            <person name="Howarth C."/>
            <person name="Larson L."/>
            <person name="Lui A."/>
            <person name="MacDonald P.J.P."/>
            <person name="Montmayeur A."/>
            <person name="Murphy C."/>
            <person name="Neiman D."/>
            <person name="Pearson M."/>
            <person name="Priest M."/>
            <person name="Roberts A."/>
            <person name="Saif S."/>
            <person name="Shea T."/>
            <person name="Shenoy N."/>
            <person name="Sisk P."/>
            <person name="Stolte C."/>
            <person name="Sykes S."/>
            <person name="Wortman J."/>
            <person name="Nusbaum C."/>
            <person name="Birren B."/>
        </authorList>
    </citation>
    <scope>NUCLEOTIDE SEQUENCE [LARGE SCALE GENOMIC DNA]</scope>
    <source>
        <strain evidence="2 3">North Korean</strain>
    </source>
</reference>
<name>A0A0J9TZX2_PLAVI</name>
<gene>
    <name evidence="2" type="ORF">PVNG_04987</name>
</gene>